<evidence type="ECO:0000256" key="5">
    <source>
        <dbReference type="SAM" id="Phobius"/>
    </source>
</evidence>
<evidence type="ECO:0000313" key="8">
    <source>
        <dbReference type="Proteomes" id="UP001473302"/>
    </source>
</evidence>
<feature type="transmembrane region" description="Helical" evidence="5">
    <location>
        <begin position="443"/>
        <end position="466"/>
    </location>
</feature>
<dbReference type="PANTHER" id="PTHR23502">
    <property type="entry name" value="MAJOR FACILITATOR SUPERFAMILY"/>
    <property type="match status" value="1"/>
</dbReference>
<dbReference type="PANTHER" id="PTHR23502:SF5">
    <property type="entry name" value="QUINIDINE RESISTANCE PROTEIN 3"/>
    <property type="match status" value="1"/>
</dbReference>
<evidence type="ECO:0000256" key="1">
    <source>
        <dbReference type="ARBA" id="ARBA00004141"/>
    </source>
</evidence>
<dbReference type="CDD" id="cd17323">
    <property type="entry name" value="MFS_Tpo1_MDR_like"/>
    <property type="match status" value="1"/>
</dbReference>
<feature type="domain" description="Major facilitator superfamily (MFS) profile" evidence="6">
    <location>
        <begin position="79"/>
        <end position="502"/>
    </location>
</feature>
<gene>
    <name evidence="7" type="ORF">MFLAVUS_011036</name>
</gene>
<sequence>MSKDIGQYMDRSEENNLTVNANTIMTDIDGRSYTASVDHSTILEAEKTNAKSNWLTYVWGDIYATDDPNLYSQKKKNVIILLVALGGLCGPLSSMMYMPGILAVAADLNTSVSSVNGTISAYVVFMGISPLFWAALSDTYGRKRMYIVSGIINVISSIICAFSRNISMLVVFRAIQSFGANAGLTLGAGVIADCIAMEVRGKAYGFFYMGPLVGPVIGPTIGGFLCEYLNWQSTFYFTAVMAGVLLIMSAVFLPETLRKKRVVFEKSVDKDDNPVVIEDKPPSFLDTLKVSFKPMVVMLYDPTVNLLTAYNTVIFACLYFLNPTITDTFKRIYGYTEWQVGLCYLAMGAGFMIGSVLSGQYSDYVLRKLSQQKEPGHQIVSEMRLQAAVPSFFLIPAGYLIYGWSTEKGVGVYAPLIGLFIYALGQMWAFTPTSVYLVDSKPGYSATAVGVNSCVRCLVAAVTTAFSADAVHAVGTGVLFTILAVINVLNCGFVIVCYLYGYKWRLLFEEKHMPELYEISMKKTQVKKVELLENGDIERIQTQHSACFSIA</sequence>
<comment type="subcellular location">
    <subcellularLocation>
        <location evidence="1">Membrane</location>
        <topology evidence="1">Multi-pass membrane protein</topology>
    </subcellularLocation>
</comment>
<feature type="transmembrane region" description="Helical" evidence="5">
    <location>
        <begin position="178"/>
        <end position="196"/>
    </location>
</feature>
<keyword evidence="2 5" id="KW-0812">Transmembrane</keyword>
<dbReference type="InterPro" id="IPR020846">
    <property type="entry name" value="MFS_dom"/>
</dbReference>
<feature type="transmembrane region" description="Helical" evidence="5">
    <location>
        <begin position="341"/>
        <end position="366"/>
    </location>
</feature>
<dbReference type="InterPro" id="IPR036259">
    <property type="entry name" value="MFS_trans_sf"/>
</dbReference>
<feature type="transmembrane region" description="Helical" evidence="5">
    <location>
        <begin position="303"/>
        <end position="321"/>
    </location>
</feature>
<reference evidence="7 8" key="1">
    <citation type="submission" date="2024-04" db="EMBL/GenBank/DDBJ databases">
        <title>genome sequences of Mucor flavus KT1a and Helicostylum pulchrum KT1b strains isolated from the surface of a dry-aged beef.</title>
        <authorList>
            <person name="Toyotome T."/>
            <person name="Hosono M."/>
            <person name="Torimaru M."/>
            <person name="Fukuda K."/>
            <person name="Mikami N."/>
        </authorList>
    </citation>
    <scope>NUCLEOTIDE SEQUENCE [LARGE SCALE GENOMIC DNA]</scope>
    <source>
        <strain evidence="7 8">KT1a</strain>
    </source>
</reference>
<name>A0ABP9ZEG0_9FUNG</name>
<organism evidence="7 8">
    <name type="scientific">Mucor flavus</name>
    <dbReference type="NCBI Taxonomy" id="439312"/>
    <lineage>
        <taxon>Eukaryota</taxon>
        <taxon>Fungi</taxon>
        <taxon>Fungi incertae sedis</taxon>
        <taxon>Mucoromycota</taxon>
        <taxon>Mucoromycotina</taxon>
        <taxon>Mucoromycetes</taxon>
        <taxon>Mucorales</taxon>
        <taxon>Mucorineae</taxon>
        <taxon>Mucoraceae</taxon>
        <taxon>Mucor</taxon>
    </lineage>
</organism>
<feature type="transmembrane region" description="Helical" evidence="5">
    <location>
        <begin position="203"/>
        <end position="222"/>
    </location>
</feature>
<comment type="caution">
    <text evidence="7">The sequence shown here is derived from an EMBL/GenBank/DDBJ whole genome shotgun (WGS) entry which is preliminary data.</text>
</comment>
<feature type="transmembrane region" description="Helical" evidence="5">
    <location>
        <begin position="78"/>
        <end position="99"/>
    </location>
</feature>
<dbReference type="InterPro" id="IPR011701">
    <property type="entry name" value="MFS"/>
</dbReference>
<dbReference type="Pfam" id="PF07690">
    <property type="entry name" value="MFS_1"/>
    <property type="match status" value="1"/>
</dbReference>
<dbReference type="Proteomes" id="UP001473302">
    <property type="component" value="Unassembled WGS sequence"/>
</dbReference>
<evidence type="ECO:0000259" key="6">
    <source>
        <dbReference type="PROSITE" id="PS50850"/>
    </source>
</evidence>
<evidence type="ECO:0000256" key="4">
    <source>
        <dbReference type="ARBA" id="ARBA00023136"/>
    </source>
</evidence>
<keyword evidence="3 5" id="KW-1133">Transmembrane helix</keyword>
<evidence type="ECO:0000313" key="7">
    <source>
        <dbReference type="EMBL" id="GAA5817488.1"/>
    </source>
</evidence>
<proteinExistence type="predicted"/>
<feature type="transmembrane region" description="Helical" evidence="5">
    <location>
        <begin position="387"/>
        <end position="404"/>
    </location>
</feature>
<feature type="transmembrane region" description="Helical" evidence="5">
    <location>
        <begin position="234"/>
        <end position="253"/>
    </location>
</feature>
<dbReference type="PROSITE" id="PS50850">
    <property type="entry name" value="MFS"/>
    <property type="match status" value="1"/>
</dbReference>
<feature type="transmembrane region" description="Helical" evidence="5">
    <location>
        <begin position="410"/>
        <end position="431"/>
    </location>
</feature>
<dbReference type="SUPFAM" id="SSF103473">
    <property type="entry name" value="MFS general substrate transporter"/>
    <property type="match status" value="1"/>
</dbReference>
<feature type="transmembrane region" description="Helical" evidence="5">
    <location>
        <begin position="478"/>
        <end position="501"/>
    </location>
</feature>
<dbReference type="Gene3D" id="1.20.1720.10">
    <property type="entry name" value="Multidrug resistance protein D"/>
    <property type="match status" value="1"/>
</dbReference>
<evidence type="ECO:0000256" key="2">
    <source>
        <dbReference type="ARBA" id="ARBA00022692"/>
    </source>
</evidence>
<accession>A0ABP9ZEG0</accession>
<feature type="transmembrane region" description="Helical" evidence="5">
    <location>
        <begin position="145"/>
        <end position="166"/>
    </location>
</feature>
<keyword evidence="8" id="KW-1185">Reference proteome</keyword>
<feature type="transmembrane region" description="Helical" evidence="5">
    <location>
        <begin position="119"/>
        <end position="136"/>
    </location>
</feature>
<dbReference type="EMBL" id="BAABUK010000043">
    <property type="protein sequence ID" value="GAA5817488.1"/>
    <property type="molecule type" value="Genomic_DNA"/>
</dbReference>
<evidence type="ECO:0000256" key="3">
    <source>
        <dbReference type="ARBA" id="ARBA00022989"/>
    </source>
</evidence>
<protein>
    <recommendedName>
        <fullName evidence="6">Major facilitator superfamily (MFS) profile domain-containing protein</fullName>
    </recommendedName>
</protein>
<keyword evidence="4 5" id="KW-0472">Membrane</keyword>